<name>A0A4Q0XQD8_9BACT</name>
<gene>
    <name evidence="1" type="ORF">CRV04_04975</name>
</gene>
<reference evidence="1 2" key="1">
    <citation type="submission" date="2017-10" db="EMBL/GenBank/DDBJ databases">
        <title>Genomics of the genus Arcobacter.</title>
        <authorList>
            <person name="Perez-Cataluna A."/>
            <person name="Figueras M.J."/>
        </authorList>
    </citation>
    <scope>NUCLEOTIDE SEQUENCE [LARGE SCALE GENOMIC DNA]</scope>
    <source>
        <strain evidence="1 2">CECT 8987</strain>
    </source>
</reference>
<accession>A0A4Q0XQD8</accession>
<keyword evidence="2" id="KW-1185">Reference proteome</keyword>
<dbReference type="Proteomes" id="UP000290657">
    <property type="component" value="Unassembled WGS sequence"/>
</dbReference>
<dbReference type="EMBL" id="PDKN01000003">
    <property type="protein sequence ID" value="RXJ57862.1"/>
    <property type="molecule type" value="Genomic_DNA"/>
</dbReference>
<evidence type="ECO:0000313" key="1">
    <source>
        <dbReference type="EMBL" id="RXJ57862.1"/>
    </source>
</evidence>
<comment type="caution">
    <text evidence="1">The sequence shown here is derived from an EMBL/GenBank/DDBJ whole genome shotgun (WGS) entry which is preliminary data.</text>
</comment>
<evidence type="ECO:0000313" key="2">
    <source>
        <dbReference type="Proteomes" id="UP000290657"/>
    </source>
</evidence>
<sequence length="117" mass="12810">MKLPHLDPVRFAQSIIACEQSHATVKCEFPSIPTLSMFFEAAAQSSAAFAQDGEAKIGFVISLKAIQLLNKMREQTAVLEVKKEVELGAVCEFSFMAYDASMQTKLAQGSFTVMLSQ</sequence>
<protein>
    <submittedName>
        <fullName evidence="1">Uncharacterized protein</fullName>
    </submittedName>
</protein>
<proteinExistence type="predicted"/>
<dbReference type="AlphaFoldDB" id="A0A4Q0XQD8"/>
<organism evidence="1 2">
    <name type="scientific">Candidatus Marinarcus aquaticus</name>
    <dbReference type="NCBI Taxonomy" id="2044504"/>
    <lineage>
        <taxon>Bacteria</taxon>
        <taxon>Pseudomonadati</taxon>
        <taxon>Campylobacterota</taxon>
        <taxon>Epsilonproteobacteria</taxon>
        <taxon>Campylobacterales</taxon>
        <taxon>Arcobacteraceae</taxon>
        <taxon>Candidatus Marinarcus</taxon>
    </lineage>
</organism>